<accession>A0AAN7Z7L3</accession>
<proteinExistence type="predicted"/>
<organism evidence="1 2">
    <name type="scientific">Xylaria bambusicola</name>
    <dbReference type="NCBI Taxonomy" id="326684"/>
    <lineage>
        <taxon>Eukaryota</taxon>
        <taxon>Fungi</taxon>
        <taxon>Dikarya</taxon>
        <taxon>Ascomycota</taxon>
        <taxon>Pezizomycotina</taxon>
        <taxon>Sordariomycetes</taxon>
        <taxon>Xylariomycetidae</taxon>
        <taxon>Xylariales</taxon>
        <taxon>Xylariaceae</taxon>
        <taxon>Xylaria</taxon>
    </lineage>
</organism>
<name>A0AAN7Z7L3_9PEZI</name>
<protein>
    <submittedName>
        <fullName evidence="1">Uncharacterized protein</fullName>
    </submittedName>
</protein>
<dbReference type="AlphaFoldDB" id="A0AAN7Z7L3"/>
<dbReference type="EMBL" id="JAWHQM010000006">
    <property type="protein sequence ID" value="KAK5627711.1"/>
    <property type="molecule type" value="Genomic_DNA"/>
</dbReference>
<evidence type="ECO:0000313" key="2">
    <source>
        <dbReference type="Proteomes" id="UP001305414"/>
    </source>
</evidence>
<gene>
    <name evidence="1" type="ORF">RRF57_003426</name>
</gene>
<comment type="caution">
    <text evidence="1">The sequence shown here is derived from an EMBL/GenBank/DDBJ whole genome shotgun (WGS) entry which is preliminary data.</text>
</comment>
<keyword evidence="2" id="KW-1185">Reference proteome</keyword>
<evidence type="ECO:0000313" key="1">
    <source>
        <dbReference type="EMBL" id="KAK5627711.1"/>
    </source>
</evidence>
<dbReference type="Proteomes" id="UP001305414">
    <property type="component" value="Unassembled WGS sequence"/>
</dbReference>
<reference evidence="1 2" key="1">
    <citation type="submission" date="2023-10" db="EMBL/GenBank/DDBJ databases">
        <title>Draft genome sequence of Xylaria bambusicola isolate GMP-LS, the root and basal stem rot pathogen of sugarcane in Indonesia.</title>
        <authorList>
            <person name="Selvaraj P."/>
            <person name="Muralishankar V."/>
            <person name="Muruganantham S."/>
            <person name="Sp S."/>
            <person name="Haryani S."/>
            <person name="Lau K.J.X."/>
            <person name="Naqvi N.I."/>
        </authorList>
    </citation>
    <scope>NUCLEOTIDE SEQUENCE [LARGE SCALE GENOMIC DNA]</scope>
    <source>
        <strain evidence="1">GMP-LS</strain>
    </source>
</reference>
<sequence>MALRINPITAQLGKLSIGSTTSRTGIRLASTTRRRKGERIEPSFLPGHGEKIYVFNHFRDGMTVYSHDPVLKVRYSTLLYVPPNPPPFPPNLGEIQNISLTIASRK</sequence>